<feature type="compositionally biased region" description="Polar residues" evidence="2">
    <location>
        <begin position="33"/>
        <end position="56"/>
    </location>
</feature>
<proteinExistence type="predicted"/>
<evidence type="ECO:0000313" key="3">
    <source>
        <dbReference type="EMBL" id="CAD8843176.1"/>
    </source>
</evidence>
<feature type="compositionally biased region" description="Low complexity" evidence="2">
    <location>
        <begin position="89"/>
        <end position="104"/>
    </location>
</feature>
<dbReference type="EMBL" id="HBFQ01024783">
    <property type="protein sequence ID" value="CAD8843176.1"/>
    <property type="molecule type" value="Transcribed_RNA"/>
</dbReference>
<protein>
    <submittedName>
        <fullName evidence="3">Uncharacterized protein</fullName>
    </submittedName>
</protein>
<sequence>MTPAAKRSDSNPHVHGVTGAMVDLLRDAVHPGSSASPTTMSMPRVMQSPSSYTPRATSPVLRSPPASPGPGRNFRMTNAAPMTPGRVSTAVPTRNGTTTTTINSTNKTDQEKVNRLDAKIGHMVQHIEDKAERKILALMAELEKKAEKSGLLAQVDTKMFDLRTDVKVELEKIRKDIEKISGGVRDGVQRDFVDPLSQKVHDLSQAIQKQSDIHSSRAVAQSETFSSKIAQMEMDLKADRAEAEANETDSRARFDMLRQDMDQLAHECRQQASSRELFSTEVDNMHQKLMGIDGEQREMGRATKVLETRCRGDLDAMKAHLETKLEGLQSELAECRRSSTAASQLQSVVTALESACRHDLESMNNTVNTLARNVESDQKNASRELSDVKKYLEDSLADLEGACRNDLNAFGANVQTSLSEIRRLKDANLPEDLEELRKVVYDLAQTSRRQGEALEKMTTEQERQREKIMTTHRKSVDTIRMLENGSSHFPLEPLASSRLRLDESLENGLKSLRTSLGSPAAASRALPSPLSTPRMSMSTTPSPLRKRIDYFDLSSSGC</sequence>
<evidence type="ECO:0000256" key="2">
    <source>
        <dbReference type="SAM" id="MobiDB-lite"/>
    </source>
</evidence>
<gene>
    <name evidence="3" type="ORF">NSCI0253_LOCUS17524</name>
</gene>
<feature type="coiled-coil region" evidence="1">
    <location>
        <begin position="318"/>
        <end position="380"/>
    </location>
</feature>
<organism evidence="3">
    <name type="scientific">Noctiluca scintillans</name>
    <name type="common">Sea sparkle</name>
    <name type="synonym">Red tide dinoflagellate</name>
    <dbReference type="NCBI Taxonomy" id="2966"/>
    <lineage>
        <taxon>Eukaryota</taxon>
        <taxon>Sar</taxon>
        <taxon>Alveolata</taxon>
        <taxon>Dinophyceae</taxon>
        <taxon>Noctilucales</taxon>
        <taxon>Noctilucaceae</taxon>
        <taxon>Noctiluca</taxon>
    </lineage>
</organism>
<dbReference type="AlphaFoldDB" id="A0A7S1A587"/>
<name>A0A7S1A587_NOCSC</name>
<feature type="compositionally biased region" description="Low complexity" evidence="2">
    <location>
        <begin position="518"/>
        <end position="543"/>
    </location>
</feature>
<feature type="region of interest" description="Disordered" evidence="2">
    <location>
        <begin position="516"/>
        <end position="543"/>
    </location>
</feature>
<evidence type="ECO:0000256" key="1">
    <source>
        <dbReference type="SAM" id="Coils"/>
    </source>
</evidence>
<keyword evidence="1" id="KW-0175">Coiled coil</keyword>
<feature type="compositionally biased region" description="Basic and acidic residues" evidence="2">
    <location>
        <begin position="1"/>
        <end position="12"/>
    </location>
</feature>
<feature type="region of interest" description="Disordered" evidence="2">
    <location>
        <begin position="1"/>
        <end position="104"/>
    </location>
</feature>
<reference evidence="3" key="1">
    <citation type="submission" date="2021-01" db="EMBL/GenBank/DDBJ databases">
        <authorList>
            <person name="Corre E."/>
            <person name="Pelletier E."/>
            <person name="Niang G."/>
            <person name="Scheremetjew M."/>
            <person name="Finn R."/>
            <person name="Kale V."/>
            <person name="Holt S."/>
            <person name="Cochrane G."/>
            <person name="Meng A."/>
            <person name="Brown T."/>
            <person name="Cohen L."/>
        </authorList>
    </citation>
    <scope>NUCLEOTIDE SEQUENCE</scope>
</reference>
<accession>A0A7S1A587</accession>